<evidence type="ECO:0000313" key="4">
    <source>
        <dbReference type="Proteomes" id="UP000321301"/>
    </source>
</evidence>
<sequence>MTNLLFYFSILLINLSCGSSSLGQVGTTPPSHSTFDTLLKMHVSEQGKVDYKGFIADVDKLDTYLALLSNNAPDRNAWSEAEQLAYWINAYNAYTIKLIINHYPVESIRDIGPKLSIPIVNTVWHLEFFEIGGKPASLDEIEHKILRKEFDEPRIHFAINCASISCPRLWNRAYTAKNLDAELEQSARSFINDPNYNDLANNRAAVSSLFSWFSSDFTKNGSLVDFINQYATKPLNKDAEITYKDYNWNLNE</sequence>
<dbReference type="PANTHER" id="PTHR46361:SF3">
    <property type="entry name" value="ELECTRON CARRIER_ PROTEIN DISULFIDE OXIDOREDUCTASE"/>
    <property type="match status" value="1"/>
</dbReference>
<keyword evidence="1" id="KW-0732">Signal</keyword>
<dbReference type="PANTHER" id="PTHR46361">
    <property type="entry name" value="ELECTRON CARRIER/ PROTEIN DISULFIDE OXIDOREDUCTASE"/>
    <property type="match status" value="1"/>
</dbReference>
<gene>
    <name evidence="3" type="ORF">CQA01_18050</name>
</gene>
<evidence type="ECO:0000259" key="2">
    <source>
        <dbReference type="Pfam" id="PF04784"/>
    </source>
</evidence>
<feature type="chain" id="PRO_5022083334" evidence="1">
    <location>
        <begin position="24"/>
        <end position="252"/>
    </location>
</feature>
<dbReference type="Proteomes" id="UP000321301">
    <property type="component" value="Unassembled WGS sequence"/>
</dbReference>
<evidence type="ECO:0000313" key="3">
    <source>
        <dbReference type="EMBL" id="GEO21271.1"/>
    </source>
</evidence>
<name>A0A512CAN3_9BACT</name>
<comment type="caution">
    <text evidence="3">The sequence shown here is derived from an EMBL/GenBank/DDBJ whole genome shotgun (WGS) entry which is preliminary data.</text>
</comment>
<reference evidence="3 4" key="1">
    <citation type="submission" date="2019-07" db="EMBL/GenBank/DDBJ databases">
        <title>Whole genome shotgun sequence of Cyclobacterium qasimii NBRC 106168.</title>
        <authorList>
            <person name="Hosoyama A."/>
            <person name="Uohara A."/>
            <person name="Ohji S."/>
            <person name="Ichikawa N."/>
        </authorList>
    </citation>
    <scope>NUCLEOTIDE SEQUENCE [LARGE SCALE GENOMIC DNA]</scope>
    <source>
        <strain evidence="3 4">NBRC 106168</strain>
    </source>
</reference>
<protein>
    <submittedName>
        <fullName evidence="3">DUF547 domain-containing protein</fullName>
    </submittedName>
</protein>
<accession>A0A512CAN3</accession>
<dbReference type="Pfam" id="PF04784">
    <property type="entry name" value="DUF547"/>
    <property type="match status" value="1"/>
</dbReference>
<dbReference type="RefSeq" id="WP_040417319.1">
    <property type="nucleotide sequence ID" value="NZ_BJYV01000006.1"/>
</dbReference>
<keyword evidence="4" id="KW-1185">Reference proteome</keyword>
<dbReference type="AlphaFoldDB" id="A0A512CAN3"/>
<evidence type="ECO:0000256" key="1">
    <source>
        <dbReference type="SAM" id="SignalP"/>
    </source>
</evidence>
<feature type="domain" description="DUF547" evidence="2">
    <location>
        <begin position="77"/>
        <end position="191"/>
    </location>
</feature>
<proteinExistence type="predicted"/>
<organism evidence="3 4">
    <name type="scientific">Cyclobacterium qasimii</name>
    <dbReference type="NCBI Taxonomy" id="1350429"/>
    <lineage>
        <taxon>Bacteria</taxon>
        <taxon>Pseudomonadati</taxon>
        <taxon>Bacteroidota</taxon>
        <taxon>Cytophagia</taxon>
        <taxon>Cytophagales</taxon>
        <taxon>Cyclobacteriaceae</taxon>
        <taxon>Cyclobacterium</taxon>
    </lineage>
</organism>
<feature type="signal peptide" evidence="1">
    <location>
        <begin position="1"/>
        <end position="23"/>
    </location>
</feature>
<dbReference type="EMBL" id="BJYV01000006">
    <property type="protein sequence ID" value="GEO21271.1"/>
    <property type="molecule type" value="Genomic_DNA"/>
</dbReference>
<dbReference type="InterPro" id="IPR006869">
    <property type="entry name" value="DUF547"/>
</dbReference>